<dbReference type="InterPro" id="IPR014001">
    <property type="entry name" value="Helicase_ATP-bd"/>
</dbReference>
<dbReference type="Pfam" id="PF00271">
    <property type="entry name" value="Helicase_C"/>
    <property type="match status" value="1"/>
</dbReference>
<comment type="function">
    <text evidence="5">DEAD-box RNA helicase involved in the assembly of the 50S ribosomal subunit. Has an RNA-dependent ATPase activity, which is specific for 23S rRNA, and a 3' to 5' RNA helicase activity that uses the energy of ATP hydrolysis to destabilize and unwind short rRNA duplexes.</text>
</comment>
<keyword evidence="5" id="KW-0963">Cytoplasm</keyword>
<dbReference type="RefSeq" id="WP_268049888.1">
    <property type="nucleotide sequence ID" value="NZ_JAPQES010000003.1"/>
</dbReference>
<protein>
    <recommendedName>
        <fullName evidence="5">ATP-dependent RNA helicase DbpA</fullName>
        <ecNumber evidence="5">3.6.4.13</ecNumber>
    </recommendedName>
</protein>
<accession>A0ABT4CPS0</accession>
<comment type="similarity">
    <text evidence="5">Belongs to the DEAD box helicase family. DbpA subfamily.</text>
</comment>
<evidence type="ECO:0000256" key="4">
    <source>
        <dbReference type="ARBA" id="ARBA00022840"/>
    </source>
</evidence>
<dbReference type="SMART" id="SM00487">
    <property type="entry name" value="DEXDc"/>
    <property type="match status" value="1"/>
</dbReference>
<comment type="caution">
    <text evidence="10">The sequence shown here is derived from an EMBL/GenBank/DDBJ whole genome shotgun (WGS) entry which is preliminary data.</text>
</comment>
<dbReference type="PROSITE" id="PS00039">
    <property type="entry name" value="DEAD_ATP_HELICASE"/>
    <property type="match status" value="1"/>
</dbReference>
<feature type="short sequence motif" description="Q motif" evidence="6">
    <location>
        <begin position="4"/>
        <end position="32"/>
    </location>
</feature>
<keyword evidence="2 5" id="KW-0378">Hydrolase</keyword>
<dbReference type="PROSITE" id="PS51192">
    <property type="entry name" value="HELICASE_ATP_BIND_1"/>
    <property type="match status" value="1"/>
</dbReference>
<dbReference type="Pfam" id="PF00270">
    <property type="entry name" value="DEAD"/>
    <property type="match status" value="1"/>
</dbReference>
<dbReference type="InterPro" id="IPR044742">
    <property type="entry name" value="DEAD/DEAH_RhlB"/>
</dbReference>
<evidence type="ECO:0000259" key="9">
    <source>
        <dbReference type="PROSITE" id="PS51195"/>
    </source>
</evidence>
<dbReference type="InterPro" id="IPR027417">
    <property type="entry name" value="P-loop_NTPase"/>
</dbReference>
<dbReference type="PROSITE" id="PS51195">
    <property type="entry name" value="Q_MOTIF"/>
    <property type="match status" value="1"/>
</dbReference>
<dbReference type="PROSITE" id="PS51194">
    <property type="entry name" value="HELICASE_CTER"/>
    <property type="match status" value="1"/>
</dbReference>
<name>A0ABT4CPS0_9CLOT</name>
<comment type="subcellular location">
    <subcellularLocation>
        <location evidence="5">Cytoplasm</location>
    </subcellularLocation>
</comment>
<evidence type="ECO:0000256" key="1">
    <source>
        <dbReference type="ARBA" id="ARBA00022741"/>
    </source>
</evidence>
<dbReference type="PANTHER" id="PTHR47959:SF1">
    <property type="entry name" value="ATP-DEPENDENT RNA HELICASE DBPA"/>
    <property type="match status" value="1"/>
</dbReference>
<evidence type="ECO:0000256" key="3">
    <source>
        <dbReference type="ARBA" id="ARBA00022806"/>
    </source>
</evidence>
<evidence type="ECO:0000259" key="7">
    <source>
        <dbReference type="PROSITE" id="PS51192"/>
    </source>
</evidence>
<dbReference type="InterPro" id="IPR001650">
    <property type="entry name" value="Helicase_C-like"/>
</dbReference>
<dbReference type="InterPro" id="IPR000629">
    <property type="entry name" value="RNA-helicase_DEAD-box_CS"/>
</dbReference>
<dbReference type="EMBL" id="JAPQES010000003">
    <property type="protein sequence ID" value="MCY6371050.1"/>
    <property type="molecule type" value="Genomic_DNA"/>
</dbReference>
<feature type="domain" description="DEAD-box RNA helicase Q" evidence="9">
    <location>
        <begin position="4"/>
        <end position="32"/>
    </location>
</feature>
<evidence type="ECO:0000256" key="2">
    <source>
        <dbReference type="ARBA" id="ARBA00022801"/>
    </source>
</evidence>
<feature type="domain" description="Helicase C-terminal" evidence="8">
    <location>
        <begin position="216"/>
        <end position="378"/>
    </location>
</feature>
<comment type="catalytic activity">
    <reaction evidence="5">
        <text>ATP + H2O = ADP + phosphate + H(+)</text>
        <dbReference type="Rhea" id="RHEA:13065"/>
        <dbReference type="ChEBI" id="CHEBI:15377"/>
        <dbReference type="ChEBI" id="CHEBI:15378"/>
        <dbReference type="ChEBI" id="CHEBI:30616"/>
        <dbReference type="ChEBI" id="CHEBI:43474"/>
        <dbReference type="ChEBI" id="CHEBI:456216"/>
        <dbReference type="EC" id="3.6.4.13"/>
    </reaction>
</comment>
<dbReference type="SMART" id="SM00490">
    <property type="entry name" value="HELICc"/>
    <property type="match status" value="1"/>
</dbReference>
<comment type="domain">
    <text evidence="5">Contains an N-terminal domain that binds non-specifically to RNA and a C-terminal domain that binds specifically and tightly to hairpin 92 of 23S rRNA.</text>
</comment>
<keyword evidence="1 5" id="KW-0547">Nucleotide-binding</keyword>
<organism evidence="10 11">
    <name type="scientific">Clostridium ganghwense</name>
    <dbReference type="NCBI Taxonomy" id="312089"/>
    <lineage>
        <taxon>Bacteria</taxon>
        <taxon>Bacillati</taxon>
        <taxon>Bacillota</taxon>
        <taxon>Clostridia</taxon>
        <taxon>Eubacteriales</taxon>
        <taxon>Clostridiaceae</taxon>
        <taxon>Clostridium</taxon>
    </lineage>
</organism>
<keyword evidence="11" id="KW-1185">Reference proteome</keyword>
<evidence type="ECO:0000256" key="5">
    <source>
        <dbReference type="HAMAP-Rule" id="MF_00965"/>
    </source>
</evidence>
<evidence type="ECO:0000313" key="11">
    <source>
        <dbReference type="Proteomes" id="UP001079657"/>
    </source>
</evidence>
<sequence>MDKLNFKYLGLSEEMLKALEKLGYERPSEVQQRVIPFVLEDKDIIVKSQTGSGKTAAFAIPICEKIELEKRKPQVLVLTPTRELAVQVKEDISNIGRFKRIRCAAIFGKQPMKVQMVELKQRVHVIVGTPGRTLDHIERGNIDLEEVKYLIIDEADEMLNMGFIAQVEAIINKLPNNRVTMLFSATMEDKIQALCDKHMINPKNIEINSKSVTTNKIEQFYYEIEENKKFDLINKIIYTERPDSCILFCNTKEKVGNLVGKMKDKGYCCSGLHGGMDQKDRLDTMQRFKRGEFPFLIATDVAARGIHIEDITHVVNYDMPMEKDSYVHRIGRTGRAGKQGTAITFVCPYQVRFLTGIEEYAGCNISKKEIPSQEEVEQGKKIFKKKINHKPKKDKSSELNKEITKIYIGAGKKKKIRAGDIVGAINSIEGVSSDDIGIIDIQDNFSYVDVLGKKGELVLKAFKDKTIKGKKVKVQKAMK</sequence>
<dbReference type="InterPro" id="IPR014014">
    <property type="entry name" value="RNA_helicase_DEAD_Q_motif"/>
</dbReference>
<feature type="region of interest" description="Involved in 23S rRNA binding" evidence="5">
    <location>
        <begin position="404"/>
        <end position="479"/>
    </location>
</feature>
<dbReference type="Gene3D" id="3.40.50.300">
    <property type="entry name" value="P-loop containing nucleotide triphosphate hydrolases"/>
    <property type="match status" value="2"/>
</dbReference>
<dbReference type="InterPro" id="IPR005580">
    <property type="entry name" value="DbpA/CsdA_RNA-bd_dom"/>
</dbReference>
<evidence type="ECO:0000313" key="10">
    <source>
        <dbReference type="EMBL" id="MCY6371050.1"/>
    </source>
</evidence>
<dbReference type="Proteomes" id="UP001079657">
    <property type="component" value="Unassembled WGS sequence"/>
</dbReference>
<keyword evidence="3 5" id="KW-0347">Helicase</keyword>
<dbReference type="InterPro" id="IPR028619">
    <property type="entry name" value="DEAD_helicase_DbpA"/>
</dbReference>
<dbReference type="Pfam" id="PF03880">
    <property type="entry name" value="DbpA"/>
    <property type="match status" value="1"/>
</dbReference>
<dbReference type="HAMAP" id="MF_00965">
    <property type="entry name" value="DEAD_helicase_DbpA"/>
    <property type="match status" value="1"/>
</dbReference>
<dbReference type="Gene3D" id="3.30.70.330">
    <property type="match status" value="1"/>
</dbReference>
<reference evidence="10" key="1">
    <citation type="submission" date="2022-12" db="EMBL/GenBank/DDBJ databases">
        <authorList>
            <person name="Wang J."/>
        </authorList>
    </citation>
    <scope>NUCLEOTIDE SEQUENCE</scope>
    <source>
        <strain evidence="10">HY-42-06</strain>
    </source>
</reference>
<evidence type="ECO:0000259" key="8">
    <source>
        <dbReference type="PROSITE" id="PS51194"/>
    </source>
</evidence>
<feature type="domain" description="Helicase ATP-binding" evidence="7">
    <location>
        <begin position="35"/>
        <end position="205"/>
    </location>
</feature>
<dbReference type="InterPro" id="IPR011545">
    <property type="entry name" value="DEAD/DEAH_box_helicase_dom"/>
</dbReference>
<proteinExistence type="inferred from homology"/>
<evidence type="ECO:0000256" key="6">
    <source>
        <dbReference type="PROSITE-ProRule" id="PRU00552"/>
    </source>
</evidence>
<keyword evidence="5" id="KW-0694">RNA-binding</keyword>
<dbReference type="CDD" id="cd00268">
    <property type="entry name" value="DEADc"/>
    <property type="match status" value="1"/>
</dbReference>
<dbReference type="PANTHER" id="PTHR47959">
    <property type="entry name" value="ATP-DEPENDENT RNA HELICASE RHLE-RELATED"/>
    <property type="match status" value="1"/>
</dbReference>
<dbReference type="InterPro" id="IPR050079">
    <property type="entry name" value="DEAD_box_RNA_helicase"/>
</dbReference>
<keyword evidence="5" id="KW-0690">Ribosome biogenesis</keyword>
<dbReference type="EC" id="3.6.4.13" evidence="5"/>
<dbReference type="GO" id="GO:0004386">
    <property type="term" value="F:helicase activity"/>
    <property type="evidence" value="ECO:0007669"/>
    <property type="project" value="UniProtKB-KW"/>
</dbReference>
<dbReference type="InterPro" id="IPR012677">
    <property type="entry name" value="Nucleotide-bd_a/b_plait_sf"/>
</dbReference>
<dbReference type="SUPFAM" id="SSF52540">
    <property type="entry name" value="P-loop containing nucleoside triphosphate hydrolases"/>
    <property type="match status" value="1"/>
</dbReference>
<dbReference type="CDD" id="cd18787">
    <property type="entry name" value="SF2_C_DEAD"/>
    <property type="match status" value="1"/>
</dbReference>
<gene>
    <name evidence="5" type="primary">dbpA</name>
    <name evidence="10" type="ORF">OXH55_10435</name>
</gene>
<keyword evidence="4 5" id="KW-0067">ATP-binding</keyword>